<dbReference type="Proteomes" id="UP000320390">
    <property type="component" value="Chromosome"/>
</dbReference>
<name>A0A518EKA0_9BACT</name>
<dbReference type="InterPro" id="IPR037257">
    <property type="entry name" value="T2SS_E_N_sf"/>
</dbReference>
<keyword evidence="3" id="KW-1185">Reference proteome</keyword>
<evidence type="ECO:0000313" key="3">
    <source>
        <dbReference type="Proteomes" id="UP000320390"/>
    </source>
</evidence>
<accession>A0A518EKA0</accession>
<feature type="region of interest" description="Disordered" evidence="1">
    <location>
        <begin position="225"/>
        <end position="271"/>
    </location>
</feature>
<organism evidence="2 3">
    <name type="scientific">Saltatorellus ferox</name>
    <dbReference type="NCBI Taxonomy" id="2528018"/>
    <lineage>
        <taxon>Bacteria</taxon>
        <taxon>Pseudomonadati</taxon>
        <taxon>Planctomycetota</taxon>
        <taxon>Planctomycetia</taxon>
        <taxon>Planctomycetia incertae sedis</taxon>
        <taxon>Saltatorellus</taxon>
    </lineage>
</organism>
<reference evidence="2 3" key="1">
    <citation type="submission" date="2019-02" db="EMBL/GenBank/DDBJ databases">
        <title>Deep-cultivation of Planctomycetes and their phenomic and genomic characterization uncovers novel biology.</title>
        <authorList>
            <person name="Wiegand S."/>
            <person name="Jogler M."/>
            <person name="Boedeker C."/>
            <person name="Pinto D."/>
            <person name="Vollmers J."/>
            <person name="Rivas-Marin E."/>
            <person name="Kohn T."/>
            <person name="Peeters S.H."/>
            <person name="Heuer A."/>
            <person name="Rast P."/>
            <person name="Oberbeckmann S."/>
            <person name="Bunk B."/>
            <person name="Jeske O."/>
            <person name="Meyerdierks A."/>
            <person name="Storesund J.E."/>
            <person name="Kallscheuer N."/>
            <person name="Luecker S."/>
            <person name="Lage O.M."/>
            <person name="Pohl T."/>
            <person name="Merkel B.J."/>
            <person name="Hornburger P."/>
            <person name="Mueller R.-W."/>
            <person name="Bruemmer F."/>
            <person name="Labrenz M."/>
            <person name="Spormann A.M."/>
            <person name="Op den Camp H."/>
            <person name="Overmann J."/>
            <person name="Amann R."/>
            <person name="Jetten M.S.M."/>
            <person name="Mascher T."/>
            <person name="Medema M.H."/>
            <person name="Devos D.P."/>
            <person name="Kaster A.-K."/>
            <person name="Ovreas L."/>
            <person name="Rohde M."/>
            <person name="Galperin M.Y."/>
            <person name="Jogler C."/>
        </authorList>
    </citation>
    <scope>NUCLEOTIDE SEQUENCE [LARGE SCALE GENOMIC DNA]</scope>
    <source>
        <strain evidence="2 3">Poly30</strain>
    </source>
</reference>
<sequence length="271" mass="28815">MKYTQRLDYGRLAEVLHERGLAGLDAIRELLQLSQDGGMPFCEALVTSNLVSDWDLSKVVCETFQLPFLPVDLITPNPAALAEINVADFQKHQLVPLDIFGQVLTVAMPGLVPAEVLAHIAAMSDFEVLPVVGTVESNRRWISEHMAVAPPPAREGGWESMFDEADASVAGESGGPADALSMLDDPMLGGGSLDDAILPLDDDSLEIDDTALDLGAIETLPVDDDLDSGFELDVLDDPEDLSAAGGGSPRAGSPSVLPPMPEFNPDQREAS</sequence>
<protein>
    <submittedName>
        <fullName evidence="2">Uncharacterized protein</fullName>
    </submittedName>
</protein>
<dbReference type="EMBL" id="CP036434">
    <property type="protein sequence ID" value="QDV04514.1"/>
    <property type="molecule type" value="Genomic_DNA"/>
</dbReference>
<gene>
    <name evidence="2" type="ORF">Poly30_00050</name>
</gene>
<evidence type="ECO:0000256" key="1">
    <source>
        <dbReference type="SAM" id="MobiDB-lite"/>
    </source>
</evidence>
<evidence type="ECO:0000313" key="2">
    <source>
        <dbReference type="EMBL" id="QDV04514.1"/>
    </source>
</evidence>
<dbReference type="AlphaFoldDB" id="A0A518EKA0"/>
<proteinExistence type="predicted"/>
<feature type="compositionally biased region" description="Acidic residues" evidence="1">
    <location>
        <begin position="225"/>
        <end position="240"/>
    </location>
</feature>
<dbReference type="SUPFAM" id="SSF160246">
    <property type="entry name" value="EspE N-terminal domain-like"/>
    <property type="match status" value="1"/>
</dbReference>